<name>A0AAD8EYI7_BIOPF</name>
<sequence length="178" mass="19825">ACEDKLDQVEMNAGIDVCLSFTVVCVTLFVGLSLGQDISACDVSKGTHGRGICGARLARAHANLCFLLRNQFPDVFQRKRSVENSVADVFSIPLSTLADVDLTRDDSNKKTNIPPLMAYTDTNTLLSTEPRNFRDLFLTLRYSLDHSRPKRQSDQQPRDIVCECCINNCTARQLATYC</sequence>
<evidence type="ECO:0000259" key="5">
    <source>
        <dbReference type="SMART" id="SM00078"/>
    </source>
</evidence>
<evidence type="ECO:0000313" key="7">
    <source>
        <dbReference type="Proteomes" id="UP001233172"/>
    </source>
</evidence>
<gene>
    <name evidence="6" type="ORF">Bpfe_025878</name>
</gene>
<reference evidence="6" key="1">
    <citation type="journal article" date="2023" name="PLoS Negl. Trop. Dis.">
        <title>A genome sequence for Biomphalaria pfeifferi, the major vector snail for the human-infecting parasite Schistosoma mansoni.</title>
        <authorList>
            <person name="Bu L."/>
            <person name="Lu L."/>
            <person name="Laidemitt M.R."/>
            <person name="Zhang S.M."/>
            <person name="Mutuku M."/>
            <person name="Mkoji G."/>
            <person name="Steinauer M."/>
            <person name="Loker E.S."/>
        </authorList>
    </citation>
    <scope>NUCLEOTIDE SEQUENCE</scope>
    <source>
        <strain evidence="6">KasaAsao</strain>
    </source>
</reference>
<dbReference type="GO" id="GO:0005179">
    <property type="term" value="F:hormone activity"/>
    <property type="evidence" value="ECO:0007669"/>
    <property type="project" value="InterPro"/>
</dbReference>
<dbReference type="AlphaFoldDB" id="A0AAD8EYI7"/>
<dbReference type="PROSITE" id="PS00262">
    <property type="entry name" value="INSULIN"/>
    <property type="match status" value="1"/>
</dbReference>
<dbReference type="InterPro" id="IPR016179">
    <property type="entry name" value="Insulin-like"/>
</dbReference>
<comment type="caution">
    <text evidence="6">The sequence shown here is derived from an EMBL/GenBank/DDBJ whole genome shotgun (WGS) entry which is preliminary data.</text>
</comment>
<evidence type="ECO:0000256" key="4">
    <source>
        <dbReference type="RuleBase" id="RU000406"/>
    </source>
</evidence>
<organism evidence="6 7">
    <name type="scientific">Biomphalaria pfeifferi</name>
    <name type="common">Bloodfluke planorb</name>
    <name type="synonym">Freshwater snail</name>
    <dbReference type="NCBI Taxonomy" id="112525"/>
    <lineage>
        <taxon>Eukaryota</taxon>
        <taxon>Metazoa</taxon>
        <taxon>Spiralia</taxon>
        <taxon>Lophotrochozoa</taxon>
        <taxon>Mollusca</taxon>
        <taxon>Gastropoda</taxon>
        <taxon>Heterobranchia</taxon>
        <taxon>Euthyneura</taxon>
        <taxon>Panpulmonata</taxon>
        <taxon>Hygrophila</taxon>
        <taxon>Lymnaeoidea</taxon>
        <taxon>Planorbidae</taxon>
        <taxon>Biomphalaria</taxon>
    </lineage>
</organism>
<proteinExistence type="inferred from homology"/>
<dbReference type="GO" id="GO:0030133">
    <property type="term" value="C:transport vesicle"/>
    <property type="evidence" value="ECO:0007669"/>
    <property type="project" value="UniProtKB-SubCell"/>
</dbReference>
<protein>
    <submittedName>
        <fullName evidence="6">Molluscan insulin-related peptide 7</fullName>
    </submittedName>
</protein>
<dbReference type="Gene3D" id="1.10.100.10">
    <property type="entry name" value="Insulin-like"/>
    <property type="match status" value="1"/>
</dbReference>
<keyword evidence="4" id="KW-0964">Secreted</keyword>
<feature type="domain" description="Insulin-like" evidence="5">
    <location>
        <begin position="50"/>
        <end position="178"/>
    </location>
</feature>
<evidence type="ECO:0000256" key="3">
    <source>
        <dbReference type="ARBA" id="ARBA00023329"/>
    </source>
</evidence>
<dbReference type="SMART" id="SM00078">
    <property type="entry name" value="IlGF"/>
    <property type="match status" value="1"/>
</dbReference>
<keyword evidence="7" id="KW-1185">Reference proteome</keyword>
<dbReference type="PIRSF" id="PIRSF018431">
    <property type="entry name" value="Molluscan_insulin_rel_peptide"/>
    <property type="match status" value="1"/>
</dbReference>
<evidence type="ECO:0000256" key="1">
    <source>
        <dbReference type="ARBA" id="ARBA00004398"/>
    </source>
</evidence>
<accession>A0AAD8EYI7</accession>
<dbReference type="Proteomes" id="UP001233172">
    <property type="component" value="Unassembled WGS sequence"/>
</dbReference>
<feature type="non-terminal residue" evidence="6">
    <location>
        <position position="178"/>
    </location>
</feature>
<dbReference type="InterPro" id="IPR022353">
    <property type="entry name" value="Insulin_CS"/>
</dbReference>
<reference evidence="6" key="2">
    <citation type="submission" date="2023-04" db="EMBL/GenBank/DDBJ databases">
        <authorList>
            <person name="Bu L."/>
            <person name="Lu L."/>
            <person name="Laidemitt M.R."/>
            <person name="Zhang S.M."/>
            <person name="Mutuku M."/>
            <person name="Mkoji G."/>
            <person name="Steinauer M."/>
            <person name="Loker E.S."/>
        </authorList>
    </citation>
    <scope>NUCLEOTIDE SEQUENCE</scope>
    <source>
        <strain evidence="6">KasaAsao</strain>
        <tissue evidence="6">Whole Snail</tissue>
    </source>
</reference>
<dbReference type="InterPro" id="IPR036438">
    <property type="entry name" value="Insulin-like_sf"/>
</dbReference>
<comment type="similarity">
    <text evidence="2 4">Belongs to the insulin family.</text>
</comment>
<evidence type="ECO:0000256" key="2">
    <source>
        <dbReference type="ARBA" id="ARBA00009034"/>
    </source>
</evidence>
<evidence type="ECO:0000313" key="6">
    <source>
        <dbReference type="EMBL" id="KAK0044705.1"/>
    </source>
</evidence>
<dbReference type="SUPFAM" id="SSF56994">
    <property type="entry name" value="Insulin-like"/>
    <property type="match status" value="1"/>
</dbReference>
<dbReference type="Pfam" id="PF00049">
    <property type="entry name" value="Insulin"/>
    <property type="match status" value="1"/>
</dbReference>
<comment type="subcellular location">
    <subcellularLocation>
        <location evidence="1">Cytoplasmic vesicle</location>
        <location evidence="1">Secretory vesicle</location>
    </subcellularLocation>
    <subcellularLocation>
        <location evidence="4">Secreted</location>
    </subcellularLocation>
</comment>
<keyword evidence="3" id="KW-0968">Cytoplasmic vesicle</keyword>
<dbReference type="GO" id="GO:0005576">
    <property type="term" value="C:extracellular region"/>
    <property type="evidence" value="ECO:0007669"/>
    <property type="project" value="UniProtKB-SubCell"/>
</dbReference>
<dbReference type="EMBL" id="JASAOG010000193">
    <property type="protein sequence ID" value="KAK0044705.1"/>
    <property type="molecule type" value="Genomic_DNA"/>
</dbReference>